<dbReference type="Proteomes" id="UP000196027">
    <property type="component" value="Chromosome"/>
</dbReference>
<dbReference type="Pfam" id="PF03088">
    <property type="entry name" value="Str_synth"/>
    <property type="match status" value="1"/>
</dbReference>
<feature type="domain" description="Strictosidine synthase conserved region" evidence="4">
    <location>
        <begin position="151"/>
        <end position="237"/>
    </location>
</feature>
<comment type="similarity">
    <text evidence="1">Belongs to the strictosidine synthase family.</text>
</comment>
<dbReference type="RefSeq" id="WP_157678319.1">
    <property type="nucleotide sequence ID" value="NZ_CP021425.1"/>
</dbReference>
<dbReference type="InterPro" id="IPR018119">
    <property type="entry name" value="Strictosidine_synth_cons-reg"/>
</dbReference>
<dbReference type="EMBL" id="CP021425">
    <property type="protein sequence ID" value="ARU56973.1"/>
    <property type="molecule type" value="Genomic_DNA"/>
</dbReference>
<dbReference type="GO" id="GO:0012505">
    <property type="term" value="C:endomembrane system"/>
    <property type="evidence" value="ECO:0007669"/>
    <property type="project" value="TreeGrafter"/>
</dbReference>
<dbReference type="AlphaFoldDB" id="A0A1Y0IC70"/>
<dbReference type="Pfam" id="PF20067">
    <property type="entry name" value="SSL_N"/>
    <property type="match status" value="1"/>
</dbReference>
<evidence type="ECO:0000313" key="6">
    <source>
        <dbReference type="Proteomes" id="UP000196027"/>
    </source>
</evidence>
<evidence type="ECO:0000259" key="4">
    <source>
        <dbReference type="Pfam" id="PF03088"/>
    </source>
</evidence>
<evidence type="ECO:0000256" key="3">
    <source>
        <dbReference type="ARBA" id="ARBA00023180"/>
    </source>
</evidence>
<proteinExistence type="inferred from homology"/>
<protein>
    <submittedName>
        <fullName evidence="5">Strictosidine synthase family protein</fullName>
    </submittedName>
</protein>
<name>A0A1Y0IC70_9GAMM</name>
<dbReference type="GO" id="GO:0016787">
    <property type="term" value="F:hydrolase activity"/>
    <property type="evidence" value="ECO:0007669"/>
    <property type="project" value="TreeGrafter"/>
</dbReference>
<evidence type="ECO:0000313" key="5">
    <source>
        <dbReference type="EMBL" id="ARU56973.1"/>
    </source>
</evidence>
<gene>
    <name evidence="5" type="ORF">OLMES_2929</name>
</gene>
<dbReference type="PANTHER" id="PTHR10426:SF88">
    <property type="entry name" value="ADIPOCYTE PLASMA MEMBRANE-ASSOCIATED PROTEIN HEMOMUCIN-RELATED"/>
    <property type="match status" value="1"/>
</dbReference>
<dbReference type="InterPro" id="IPR011042">
    <property type="entry name" value="6-blade_b-propeller_TolB-like"/>
</dbReference>
<dbReference type="OrthoDB" id="9775406at2"/>
<dbReference type="SUPFAM" id="SSF63829">
    <property type="entry name" value="Calcium-dependent phosphotriesterase"/>
    <property type="match status" value="1"/>
</dbReference>
<evidence type="ECO:0000256" key="1">
    <source>
        <dbReference type="ARBA" id="ARBA00009191"/>
    </source>
</evidence>
<dbReference type="KEGG" id="ome:OLMES_2929"/>
<keyword evidence="2" id="KW-0597">Phosphoprotein</keyword>
<sequence>MRIFLVSIISIVSLLTLAVFIQDPETNNVNAWQPPVLDPNFAKTANNALGQTHRIPLDSHAPEDVAVDPHGNIFTGTADGAIYRINPDNRIHKLTDTGGRPLGMKFYPAGSDKEQNLVVADAAKGLLEISPEGEIKTLTSDFQGIPYGLIDDLDISTSGDIYFTDASKTYPLESYIKDIISHGDNGAFYVYRNSTKQVELLADGLFFANGVALSPDETYVLVVETSKYRVLRYWLEGPQKGQIEVFVDNLPGAPDGIMGNGQNQYWLSLAAPRKHLLDAILPWPKVRSLMLALPTAMLPGPDPVAWVLKFNQSGEIVANLNDPDGRAFHAITNVIEYKDQLIFGSLAEDAVGVFKLNMP</sequence>
<keyword evidence="6" id="KW-1185">Reference proteome</keyword>
<keyword evidence="3" id="KW-0325">Glycoprotein</keyword>
<reference evidence="5 6" key="1">
    <citation type="submission" date="2017-05" db="EMBL/GenBank/DDBJ databases">
        <title>Genomic insights into alkan degradation activity of Oleiphilus messinensis.</title>
        <authorList>
            <person name="Kozyavkin S.A."/>
            <person name="Slesarev A.I."/>
            <person name="Golyshin P.N."/>
            <person name="Korzhenkov A."/>
            <person name="Golyshina O.N."/>
            <person name="Toshchakov S.V."/>
        </authorList>
    </citation>
    <scope>NUCLEOTIDE SEQUENCE [LARGE SCALE GENOMIC DNA]</scope>
    <source>
        <strain evidence="5 6">ME102</strain>
    </source>
</reference>
<dbReference type="PANTHER" id="PTHR10426">
    <property type="entry name" value="STRICTOSIDINE SYNTHASE-RELATED"/>
    <property type="match status" value="1"/>
</dbReference>
<dbReference type="Gene3D" id="2.120.10.30">
    <property type="entry name" value="TolB, C-terminal domain"/>
    <property type="match status" value="1"/>
</dbReference>
<organism evidence="5 6">
    <name type="scientific">Oleiphilus messinensis</name>
    <dbReference type="NCBI Taxonomy" id="141451"/>
    <lineage>
        <taxon>Bacteria</taxon>
        <taxon>Pseudomonadati</taxon>
        <taxon>Pseudomonadota</taxon>
        <taxon>Gammaproteobacteria</taxon>
        <taxon>Oceanospirillales</taxon>
        <taxon>Oleiphilaceae</taxon>
        <taxon>Oleiphilus</taxon>
    </lineage>
</organism>
<evidence type="ECO:0000256" key="2">
    <source>
        <dbReference type="ARBA" id="ARBA00022553"/>
    </source>
</evidence>
<accession>A0A1Y0IC70</accession>